<dbReference type="Proteomes" id="UP000594638">
    <property type="component" value="Unassembled WGS sequence"/>
</dbReference>
<proteinExistence type="predicted"/>
<reference evidence="2 3" key="1">
    <citation type="submission" date="2019-12" db="EMBL/GenBank/DDBJ databases">
        <authorList>
            <person name="Alioto T."/>
            <person name="Alioto T."/>
            <person name="Gomez Garrido J."/>
        </authorList>
    </citation>
    <scope>NUCLEOTIDE SEQUENCE [LARGE SCALE GENOMIC DNA]</scope>
</reference>
<name>A0A8S0VDW2_OLEEU</name>
<protein>
    <submittedName>
        <fullName evidence="2">Uncharacterized protein</fullName>
    </submittedName>
</protein>
<dbReference type="AlphaFoldDB" id="A0A8S0VDW2"/>
<comment type="caution">
    <text evidence="2">The sequence shown here is derived from an EMBL/GenBank/DDBJ whole genome shotgun (WGS) entry which is preliminary data.</text>
</comment>
<keyword evidence="3" id="KW-1185">Reference proteome</keyword>
<organism evidence="2 3">
    <name type="scientific">Olea europaea subsp. europaea</name>
    <dbReference type="NCBI Taxonomy" id="158383"/>
    <lineage>
        <taxon>Eukaryota</taxon>
        <taxon>Viridiplantae</taxon>
        <taxon>Streptophyta</taxon>
        <taxon>Embryophyta</taxon>
        <taxon>Tracheophyta</taxon>
        <taxon>Spermatophyta</taxon>
        <taxon>Magnoliopsida</taxon>
        <taxon>eudicotyledons</taxon>
        <taxon>Gunneridae</taxon>
        <taxon>Pentapetalae</taxon>
        <taxon>asterids</taxon>
        <taxon>lamiids</taxon>
        <taxon>Lamiales</taxon>
        <taxon>Oleaceae</taxon>
        <taxon>Oleeae</taxon>
        <taxon>Olea</taxon>
    </lineage>
</organism>
<sequence length="82" mass="9122">MDRRKSVKRSAEYVGTAIESDSGGFPDDEDEAVASDDDTEVDSTIELDRPGEEKKKRWEEKAVAKSAVLVVSVSDSRSDKEW</sequence>
<evidence type="ECO:0000313" key="3">
    <source>
        <dbReference type="Proteomes" id="UP000594638"/>
    </source>
</evidence>
<evidence type="ECO:0000256" key="1">
    <source>
        <dbReference type="SAM" id="MobiDB-lite"/>
    </source>
</evidence>
<dbReference type="Gramene" id="OE9A023080T1">
    <property type="protein sequence ID" value="OE9A023080C1"/>
    <property type="gene ID" value="OE9A023080"/>
</dbReference>
<evidence type="ECO:0000313" key="2">
    <source>
        <dbReference type="EMBL" id="CAA3028421.1"/>
    </source>
</evidence>
<feature type="compositionally biased region" description="Acidic residues" evidence="1">
    <location>
        <begin position="26"/>
        <end position="45"/>
    </location>
</feature>
<dbReference type="EMBL" id="CACTIH010009253">
    <property type="protein sequence ID" value="CAA3028421.1"/>
    <property type="molecule type" value="Genomic_DNA"/>
</dbReference>
<gene>
    <name evidence="2" type="ORF">OLEA9_A023080</name>
</gene>
<accession>A0A8S0VDW2</accession>
<feature type="region of interest" description="Disordered" evidence="1">
    <location>
        <begin position="1"/>
        <end position="59"/>
    </location>
</feature>
<feature type="compositionally biased region" description="Basic and acidic residues" evidence="1">
    <location>
        <begin position="46"/>
        <end position="59"/>
    </location>
</feature>